<dbReference type="STRING" id="33935.ADM90_23185"/>
<dbReference type="CDD" id="cd07930">
    <property type="entry name" value="bacterial_phosphagen_kinase"/>
    <property type="match status" value="1"/>
</dbReference>
<keyword evidence="1 7" id="KW-0021">Allosteric enzyme</keyword>
<dbReference type="GO" id="GO:1990424">
    <property type="term" value="F:protein arginine kinase activity"/>
    <property type="evidence" value="ECO:0007669"/>
    <property type="project" value="UniProtKB-EC"/>
</dbReference>
<dbReference type="HAMAP" id="MF_00602">
    <property type="entry name" value="Prot_Arg_kinase"/>
    <property type="match status" value="1"/>
</dbReference>
<dbReference type="PANTHER" id="PTHR11547">
    <property type="entry name" value="ARGININE OR CREATINE KINASE"/>
    <property type="match status" value="1"/>
</dbReference>
<evidence type="ECO:0000256" key="5">
    <source>
        <dbReference type="ARBA" id="ARBA00022840"/>
    </source>
</evidence>
<evidence type="ECO:0000256" key="1">
    <source>
        <dbReference type="ARBA" id="ARBA00022533"/>
    </source>
</evidence>
<evidence type="ECO:0000259" key="10">
    <source>
        <dbReference type="PROSITE" id="PS51510"/>
    </source>
</evidence>
<feature type="binding site" evidence="7 8">
    <location>
        <position position="91"/>
    </location>
    <ligand>
        <name>ATP</name>
        <dbReference type="ChEBI" id="CHEBI:30616"/>
    </ligand>
</feature>
<proteinExistence type="inferred from homology"/>
<feature type="binding site" evidence="7 8">
    <location>
        <position position="125"/>
    </location>
    <ligand>
        <name>ATP</name>
        <dbReference type="ChEBI" id="CHEBI:30616"/>
    </ligand>
</feature>
<dbReference type="EMBL" id="LGCI01000014">
    <property type="protein sequence ID" value="KOY80112.1"/>
    <property type="molecule type" value="Genomic_DNA"/>
</dbReference>
<feature type="binding site" evidence="7 8">
    <location>
        <begin position="27"/>
        <end position="31"/>
    </location>
    <ligand>
        <name>ATP</name>
        <dbReference type="ChEBI" id="CHEBI:30616"/>
    </ligand>
</feature>
<organism evidence="11 12">
    <name type="scientific">Lysinibacillus macroides</name>
    <dbReference type="NCBI Taxonomy" id="33935"/>
    <lineage>
        <taxon>Bacteria</taxon>
        <taxon>Bacillati</taxon>
        <taxon>Bacillota</taxon>
        <taxon>Bacilli</taxon>
        <taxon>Bacillales</taxon>
        <taxon>Bacillaceae</taxon>
        <taxon>Lysinibacillus</taxon>
    </lineage>
</organism>
<dbReference type="InterPro" id="IPR014746">
    <property type="entry name" value="Gln_synth/guanido_kin_cat_dom"/>
</dbReference>
<keyword evidence="5 7" id="KW-0067">ATP-binding</keyword>
<keyword evidence="12" id="KW-1185">Reference proteome</keyword>
<dbReference type="EC" id="2.7.14.1" evidence="7"/>
<dbReference type="InterPro" id="IPR000749">
    <property type="entry name" value="ATP-guanido_PTrfase"/>
</dbReference>
<dbReference type="Gene3D" id="3.30.590.10">
    <property type="entry name" value="Glutamine synthetase/guanido kinase, catalytic domain"/>
    <property type="match status" value="1"/>
</dbReference>
<sequence>MMIESFLERATPAWMYVEDDYSDIVISTRIRLARNLDGYRFPLVFSENEALQVEQAVTHAVSDSPTLQNDYAYFAIKDLTPLQRQILVEKHLISPQLAKKEQVGSILLSEDESVSIMVNEEDHLRIQCMTASFQLQRAYEQANKIDRILEKALPYAFRDTFGYLTSCPTNIGTGLRASVMMHLPALTLTGQMNQIINAMTRLGMTVRGIYGEGSENLGNIYQVSNQITLGKTEEDILTDIQSVAEKIIQKERHARGKLMEKAELALEDRVYRALGTLTHARILTSEEAATCLSNVRLGVDLQLITGIQATTLNECVVSMQPAFLQHYAGEVLPPAERDRVRAKMLREVLLAQKYTNKPMNGGKGEDLYDV</sequence>
<dbReference type="PANTHER" id="PTHR11547:SF38">
    <property type="entry name" value="ARGININE KINASE 1-RELATED"/>
    <property type="match status" value="1"/>
</dbReference>
<dbReference type="InterPro" id="IPR023660">
    <property type="entry name" value="Arg_Kinase"/>
</dbReference>
<dbReference type="PATRIC" id="fig|33935.3.peg.3891"/>
<evidence type="ECO:0000256" key="4">
    <source>
        <dbReference type="ARBA" id="ARBA00022777"/>
    </source>
</evidence>
<reference evidence="11 12" key="1">
    <citation type="submission" date="2015-07" db="EMBL/GenBank/DDBJ databases">
        <title>Genome sequencing project for genomic taxonomy and phylogenomics of Bacillus-like bacteria.</title>
        <authorList>
            <person name="Liu B."/>
            <person name="Wang J."/>
            <person name="Zhu Y."/>
            <person name="Liu G."/>
            <person name="Chen Q."/>
            <person name="Chen Z."/>
            <person name="Che J."/>
            <person name="Ge C."/>
            <person name="Shi H."/>
            <person name="Pan Z."/>
            <person name="Liu X."/>
        </authorList>
    </citation>
    <scope>NUCLEOTIDE SEQUENCE [LARGE SCALE GENOMIC DNA]</scope>
    <source>
        <strain evidence="11 12">DSM 54</strain>
    </source>
</reference>
<dbReference type="AlphaFoldDB" id="A0A0M9DH81"/>
<feature type="binding site" evidence="7 8">
    <location>
        <begin position="176"/>
        <end position="180"/>
    </location>
    <ligand>
        <name>ATP</name>
        <dbReference type="ChEBI" id="CHEBI:30616"/>
    </ligand>
</feature>
<keyword evidence="3 7" id="KW-0547">Nucleotide-binding</keyword>
<dbReference type="Pfam" id="PF00217">
    <property type="entry name" value="ATP-gua_Ptrans"/>
    <property type="match status" value="1"/>
</dbReference>
<dbReference type="InterPro" id="IPR022414">
    <property type="entry name" value="ATP-guanido_PTrfase_cat"/>
</dbReference>
<dbReference type="SUPFAM" id="SSF55931">
    <property type="entry name" value="Glutamine synthetase/guanido kinase"/>
    <property type="match status" value="1"/>
</dbReference>
<dbReference type="NCBIfam" id="NF002194">
    <property type="entry name" value="PRK01059.1-4"/>
    <property type="match status" value="1"/>
</dbReference>
<dbReference type="RefSeq" id="WP_053997204.1">
    <property type="nucleotide sequence ID" value="NZ_CP065643.1"/>
</dbReference>
<keyword evidence="2 7" id="KW-0808">Transferase</keyword>
<evidence type="ECO:0000256" key="9">
    <source>
        <dbReference type="RuleBase" id="RU000505"/>
    </source>
</evidence>
<gene>
    <name evidence="7" type="primary">mcsB</name>
    <name evidence="11" type="ORF">ADM90_23185</name>
</gene>
<evidence type="ECO:0000313" key="12">
    <source>
        <dbReference type="Proteomes" id="UP000037977"/>
    </source>
</evidence>
<evidence type="ECO:0000256" key="2">
    <source>
        <dbReference type="ARBA" id="ARBA00022679"/>
    </source>
</evidence>
<accession>A0A0M9DH81</accession>
<evidence type="ECO:0000313" key="11">
    <source>
        <dbReference type="EMBL" id="KOY80112.1"/>
    </source>
</evidence>
<dbReference type="GO" id="GO:0005615">
    <property type="term" value="C:extracellular space"/>
    <property type="evidence" value="ECO:0007669"/>
    <property type="project" value="TreeGrafter"/>
</dbReference>
<dbReference type="PROSITE" id="PS51510">
    <property type="entry name" value="PHOSPHAGEN_KINASE_C"/>
    <property type="match status" value="1"/>
</dbReference>
<comment type="caution">
    <text evidence="11">The sequence shown here is derived from an EMBL/GenBank/DDBJ whole genome shotgun (WGS) entry which is preliminary data.</text>
</comment>
<comment type="similarity">
    <text evidence="7 8 9">Belongs to the ATP:guanido phosphotransferase family.</text>
</comment>
<dbReference type="Proteomes" id="UP000037977">
    <property type="component" value="Unassembled WGS sequence"/>
</dbReference>
<dbReference type="OrthoDB" id="9791353at2"/>
<dbReference type="GO" id="GO:0046314">
    <property type="term" value="P:phosphocreatine biosynthetic process"/>
    <property type="evidence" value="ECO:0007669"/>
    <property type="project" value="InterPro"/>
</dbReference>
<protein>
    <recommendedName>
        <fullName evidence="7">Protein-arginine kinase</fullName>
        <ecNumber evidence="7">2.7.14.1</ecNumber>
    </recommendedName>
</protein>
<dbReference type="GO" id="GO:0004111">
    <property type="term" value="F:creatine kinase activity"/>
    <property type="evidence" value="ECO:0007669"/>
    <property type="project" value="InterPro"/>
</dbReference>
<dbReference type="GO" id="GO:0005524">
    <property type="term" value="F:ATP binding"/>
    <property type="evidence" value="ECO:0007669"/>
    <property type="project" value="UniProtKB-UniRule"/>
</dbReference>
<name>A0A0M9DH81_9BACI</name>
<comment type="activity regulation">
    <text evidence="7">Appears to be allosterically activated by the binding of pArg-containing polypeptides to the pArg-binding pocket localized in the C-terminal domain of McsB.</text>
</comment>
<dbReference type="InterPro" id="IPR022415">
    <property type="entry name" value="ATP-guanido_PTrfase_AS"/>
</dbReference>
<comment type="catalytic activity">
    <reaction evidence="6 7">
        <text>L-arginyl-[protein] + ATP = N(omega)-phospho-L-arginyl-[protein] + ADP + H(+)</text>
        <dbReference type="Rhea" id="RHEA:43384"/>
        <dbReference type="Rhea" id="RHEA-COMP:10532"/>
        <dbReference type="Rhea" id="RHEA-COMP:10533"/>
        <dbReference type="ChEBI" id="CHEBI:15378"/>
        <dbReference type="ChEBI" id="CHEBI:29965"/>
        <dbReference type="ChEBI" id="CHEBI:30616"/>
        <dbReference type="ChEBI" id="CHEBI:83226"/>
        <dbReference type="ChEBI" id="CHEBI:456216"/>
        <dbReference type="EC" id="2.7.14.1"/>
    </reaction>
</comment>
<feature type="domain" description="Phosphagen kinase C-terminal" evidence="10">
    <location>
        <begin position="24"/>
        <end position="254"/>
    </location>
</feature>
<dbReference type="FunFam" id="3.30.590.10:FF:000007">
    <property type="entry name" value="Protein-arginine kinase"/>
    <property type="match status" value="1"/>
</dbReference>
<evidence type="ECO:0000256" key="8">
    <source>
        <dbReference type="PROSITE-ProRule" id="PRU00843"/>
    </source>
</evidence>
<evidence type="ECO:0000256" key="6">
    <source>
        <dbReference type="ARBA" id="ARBA00051816"/>
    </source>
</evidence>
<feature type="short sequence motif" description="RDXXRA motif of the pArg binding pocket involved in allosteric regulation" evidence="7">
    <location>
        <begin position="337"/>
        <end position="342"/>
    </location>
</feature>
<evidence type="ECO:0000256" key="7">
    <source>
        <dbReference type="HAMAP-Rule" id="MF_00602"/>
    </source>
</evidence>
<dbReference type="PROSITE" id="PS00112">
    <property type="entry name" value="PHOSPHAGEN_KINASE"/>
    <property type="match status" value="1"/>
</dbReference>
<keyword evidence="4 7" id="KW-0418">Kinase</keyword>
<comment type="function">
    <text evidence="7">Catalyzes the specific phosphorylation of arginine residues in a large number of proteins. Is part of the bacterial stress response system. Protein arginine phosphorylation has a physiologically important role and is involved in the regulation of many critical cellular processes, such as protein homeostasis, motility, competence, and stringent and stress responses, by regulating gene expression and protein activity.</text>
</comment>
<evidence type="ECO:0000256" key="3">
    <source>
        <dbReference type="ARBA" id="ARBA00022741"/>
    </source>
</evidence>
<feature type="binding site" evidence="7 8">
    <location>
        <begin position="207"/>
        <end position="212"/>
    </location>
    <ligand>
        <name>ATP</name>
        <dbReference type="ChEBI" id="CHEBI:30616"/>
    </ligand>
</feature>